<organism evidence="2 3">
    <name type="scientific">Halopenitus malekzadehii</name>
    <dbReference type="NCBI Taxonomy" id="1267564"/>
    <lineage>
        <taxon>Archaea</taxon>
        <taxon>Methanobacteriati</taxon>
        <taxon>Methanobacteriota</taxon>
        <taxon>Stenosarchaea group</taxon>
        <taxon>Halobacteria</taxon>
        <taxon>Halobacteriales</taxon>
        <taxon>Haloferacaceae</taxon>
        <taxon>Halopenitus</taxon>
    </lineage>
</organism>
<dbReference type="Proteomes" id="UP000199215">
    <property type="component" value="Unassembled WGS sequence"/>
</dbReference>
<reference evidence="2 3" key="1">
    <citation type="submission" date="2016-10" db="EMBL/GenBank/DDBJ databases">
        <authorList>
            <person name="de Groot N.N."/>
        </authorList>
    </citation>
    <scope>NUCLEOTIDE SEQUENCE [LARGE SCALE GENOMIC DNA]</scope>
    <source>
        <strain evidence="2 3">IBRC-M10418</strain>
    </source>
</reference>
<dbReference type="InterPro" id="IPR018720">
    <property type="entry name" value="DUF2249"/>
</dbReference>
<protein>
    <submittedName>
        <fullName evidence="2">Uncharacterized conserved protein, DUF2249 family</fullName>
    </submittedName>
</protein>
<evidence type="ECO:0000313" key="2">
    <source>
        <dbReference type="EMBL" id="SEH50454.1"/>
    </source>
</evidence>
<name>A0A1H6IR27_9EURY</name>
<dbReference type="STRING" id="1267564.SAMN05192561_103227"/>
<proteinExistence type="predicted"/>
<evidence type="ECO:0000313" key="3">
    <source>
        <dbReference type="Proteomes" id="UP000199215"/>
    </source>
</evidence>
<dbReference type="AlphaFoldDB" id="A0A1H6IR27"/>
<gene>
    <name evidence="2" type="ORF">SAMN05192561_103227</name>
</gene>
<evidence type="ECO:0000259" key="1">
    <source>
        <dbReference type="Pfam" id="PF10006"/>
    </source>
</evidence>
<dbReference type="Pfam" id="PF10006">
    <property type="entry name" value="DUF2249"/>
    <property type="match status" value="1"/>
</dbReference>
<dbReference type="EMBL" id="FNWU01000003">
    <property type="protein sequence ID" value="SEH50454.1"/>
    <property type="molecule type" value="Genomic_DNA"/>
</dbReference>
<accession>A0A1H6IR27</accession>
<keyword evidence="3" id="KW-1185">Reference proteome</keyword>
<sequence length="112" mass="12632">MASFLSTPFGDLPLGDPPVEYVRRKTDGGGPPIIDRMPTLDVRDIPPVNRHETIHDEFEAMDPGDTLTIVNDHEPKPLFYEMAAEVEAFDEEGYQLTEAAPDEYRAEFPKLE</sequence>
<feature type="domain" description="DUF2249" evidence="1">
    <location>
        <begin position="39"/>
        <end position="110"/>
    </location>
</feature>